<evidence type="ECO:0000313" key="3">
    <source>
        <dbReference type="Proteomes" id="UP001642409"/>
    </source>
</evidence>
<reference evidence="1" key="1">
    <citation type="submission" date="2023-06" db="EMBL/GenBank/DDBJ databases">
        <authorList>
            <person name="Kurt Z."/>
        </authorList>
    </citation>
    <scope>NUCLEOTIDE SEQUENCE</scope>
</reference>
<gene>
    <name evidence="1" type="ORF">HINF_LOCUS6598</name>
    <name evidence="2" type="ORF">HINF_LOCUS73957</name>
</gene>
<accession>A0AA86NGL6</accession>
<dbReference type="AlphaFoldDB" id="A0AA86NGL6"/>
<comment type="caution">
    <text evidence="1">The sequence shown here is derived from an EMBL/GenBank/DDBJ whole genome shotgun (WGS) entry which is preliminary data.</text>
</comment>
<protein>
    <submittedName>
        <fullName evidence="2">Hypothetical_protein</fullName>
    </submittedName>
</protein>
<evidence type="ECO:0000313" key="1">
    <source>
        <dbReference type="EMBL" id="CAI9918953.1"/>
    </source>
</evidence>
<sequence length="135" mass="15642">MRTITREVSHAKLFLVRVCVKKPPLFVVEVAYEGPSPSNIVLGPTHNSYLQQRLAFIIEAAKFNLVKAQLFFVQLSKVKIYCFMYLYLQLAVLATASDTISKLLIHLKLNKFTFTAKINFWKNTIVWELYRSEPE</sequence>
<dbReference type="EMBL" id="CATOUU010000170">
    <property type="protein sequence ID" value="CAI9918953.1"/>
    <property type="molecule type" value="Genomic_DNA"/>
</dbReference>
<keyword evidence="3" id="KW-1185">Reference proteome</keyword>
<reference evidence="2 3" key="2">
    <citation type="submission" date="2024-07" db="EMBL/GenBank/DDBJ databases">
        <authorList>
            <person name="Akdeniz Z."/>
        </authorList>
    </citation>
    <scope>NUCLEOTIDE SEQUENCE [LARGE SCALE GENOMIC DNA]</scope>
</reference>
<dbReference type="EMBL" id="CAXDID020000617">
    <property type="protein sequence ID" value="CAL6106794.1"/>
    <property type="molecule type" value="Genomic_DNA"/>
</dbReference>
<organism evidence="1">
    <name type="scientific">Hexamita inflata</name>
    <dbReference type="NCBI Taxonomy" id="28002"/>
    <lineage>
        <taxon>Eukaryota</taxon>
        <taxon>Metamonada</taxon>
        <taxon>Diplomonadida</taxon>
        <taxon>Hexamitidae</taxon>
        <taxon>Hexamitinae</taxon>
        <taxon>Hexamita</taxon>
    </lineage>
</organism>
<name>A0AA86NGL6_9EUKA</name>
<proteinExistence type="predicted"/>
<dbReference type="Proteomes" id="UP001642409">
    <property type="component" value="Unassembled WGS sequence"/>
</dbReference>
<evidence type="ECO:0000313" key="2">
    <source>
        <dbReference type="EMBL" id="CAL6106794.1"/>
    </source>
</evidence>